<name>A0ABM3QGY8_SPIOL</name>
<proteinExistence type="predicted"/>
<dbReference type="GeneID" id="110776877"/>
<gene>
    <name evidence="2 3 4" type="primary">LOC110776877</name>
    <name evidence="5" type="synonym">LOC110776872</name>
</gene>
<evidence type="ECO:0000313" key="1">
    <source>
        <dbReference type="Proteomes" id="UP000813463"/>
    </source>
</evidence>
<dbReference type="RefSeq" id="XP_056683446.1">
    <property type="nucleotide sequence ID" value="XM_056827468.1"/>
</dbReference>
<keyword evidence="1" id="KW-1185">Reference proteome</keyword>
<dbReference type="InterPro" id="IPR002110">
    <property type="entry name" value="Ankyrin_rpt"/>
</dbReference>
<dbReference type="Proteomes" id="UP000813463">
    <property type="component" value="Chromosome 4"/>
</dbReference>
<accession>A0ABM3QGY8</accession>
<dbReference type="InterPro" id="IPR036770">
    <property type="entry name" value="Ankyrin_rpt-contain_sf"/>
</dbReference>
<evidence type="ECO:0000313" key="3">
    <source>
        <dbReference type="RefSeq" id="XP_056682624.1"/>
    </source>
</evidence>
<evidence type="ECO:0000313" key="2">
    <source>
        <dbReference type="RefSeq" id="XP_056682623.1"/>
    </source>
</evidence>
<dbReference type="SUPFAM" id="SSF48403">
    <property type="entry name" value="Ankyrin repeat"/>
    <property type="match status" value="1"/>
</dbReference>
<evidence type="ECO:0000313" key="4">
    <source>
        <dbReference type="RefSeq" id="XP_056682625.1"/>
    </source>
</evidence>
<protein>
    <submittedName>
        <fullName evidence="2 3">Protein ACCELERATED CELL DEATH 6 isoform X1</fullName>
    </submittedName>
    <submittedName>
        <fullName evidence="5">Protein ACCELERATED CELL DEATH 6-like isoform X1</fullName>
    </submittedName>
</protein>
<dbReference type="SMART" id="SM00248">
    <property type="entry name" value="ANK"/>
    <property type="match status" value="8"/>
</dbReference>
<dbReference type="RefSeq" id="XP_056682624.1">
    <property type="nucleotide sequence ID" value="XM_056826646.1"/>
</dbReference>
<reference evidence="2 3" key="2">
    <citation type="submission" date="2025-05" db="UniProtKB">
        <authorList>
            <consortium name="RefSeq"/>
        </authorList>
    </citation>
    <scope>IDENTIFICATION</scope>
    <source>
        <tissue evidence="2 3">Leaf</tissue>
    </source>
</reference>
<sequence>MEDIGCWMFMKKPFLAALMKCSNHGVGWDQLLVAAEQGHTKEMLRILRSDPELIFTADVVGETVVHVVARAGHALTITKLMQTFMRHHWMKVLLKKNVDGDTAIKHNHKEAAYRLGDRQEFAKDELNKDGISPWDLDKEAGYCSGVADIEMRLAMADIELDELYKVKWIEGTPIGVRGAFLKASANGVIKTKHIELELDRSGGNLLHIIAAKPGKVDILKLLVKFMNNSELASLPLERNKAGDTALHLALNKGRDEASALYLIEVAPKSAYLLNQDGVSPLHLAIELHYNDIVRRIFQLLPGTRIDSSIKKSLLRAKNASVVHAAVRSRNLGILERVMEELPGSIDSLNEEGWKPLSYAAYEGYLEEVHFFLNNFPDSARKCDRDGSFPIQKAVGAGHVHIVEEFISSCPLTIHDVDKRGRSILHIAVKYARPDVFSYLTKKKEVQKIFYLKDQEGKTFMDFATQLENRFKA</sequence>
<organism evidence="1 3">
    <name type="scientific">Spinacia oleracea</name>
    <name type="common">Spinach</name>
    <dbReference type="NCBI Taxonomy" id="3562"/>
    <lineage>
        <taxon>Eukaryota</taxon>
        <taxon>Viridiplantae</taxon>
        <taxon>Streptophyta</taxon>
        <taxon>Embryophyta</taxon>
        <taxon>Tracheophyta</taxon>
        <taxon>Spermatophyta</taxon>
        <taxon>Magnoliopsida</taxon>
        <taxon>eudicotyledons</taxon>
        <taxon>Gunneridae</taxon>
        <taxon>Pentapetalae</taxon>
        <taxon>Caryophyllales</taxon>
        <taxon>Chenopodiaceae</taxon>
        <taxon>Chenopodioideae</taxon>
        <taxon>Anserineae</taxon>
        <taxon>Spinacia</taxon>
    </lineage>
</organism>
<dbReference type="RefSeq" id="XP_056682623.1">
    <property type="nucleotide sequence ID" value="XM_056826645.1"/>
</dbReference>
<reference evidence="1" key="1">
    <citation type="journal article" date="2021" name="Nat. Commun.">
        <title>Genomic analyses provide insights into spinach domestication and the genetic basis of agronomic traits.</title>
        <authorList>
            <person name="Cai X."/>
            <person name="Sun X."/>
            <person name="Xu C."/>
            <person name="Sun H."/>
            <person name="Wang X."/>
            <person name="Ge C."/>
            <person name="Zhang Z."/>
            <person name="Wang Q."/>
            <person name="Fei Z."/>
            <person name="Jiao C."/>
            <person name="Wang Q."/>
        </authorList>
    </citation>
    <scope>NUCLEOTIDE SEQUENCE [LARGE SCALE GENOMIC DNA]</scope>
    <source>
        <strain evidence="1">cv. Varoflay</strain>
    </source>
</reference>
<dbReference type="Pfam" id="PF12796">
    <property type="entry name" value="Ank_2"/>
    <property type="match status" value="2"/>
</dbReference>
<evidence type="ECO:0000313" key="5">
    <source>
        <dbReference type="RefSeq" id="XP_056683446.1"/>
    </source>
</evidence>
<dbReference type="PANTHER" id="PTHR24121">
    <property type="entry name" value="NO MECHANORECEPTOR POTENTIAL C, ISOFORM D-RELATED"/>
    <property type="match status" value="1"/>
</dbReference>
<dbReference type="PANTHER" id="PTHR24121:SF22">
    <property type="entry name" value="PROTEIN ACCELERATED CELL DEATH 6-LIKE"/>
    <property type="match status" value="1"/>
</dbReference>
<dbReference type="RefSeq" id="XP_056682625.1">
    <property type="nucleotide sequence ID" value="XM_056826647.1"/>
</dbReference>
<dbReference type="Gene3D" id="1.25.40.20">
    <property type="entry name" value="Ankyrin repeat-containing domain"/>
    <property type="match status" value="2"/>
</dbReference>